<dbReference type="InterPro" id="IPR029061">
    <property type="entry name" value="THDP-binding"/>
</dbReference>
<organism evidence="5 6">
    <name type="scientific">Pigmentiphaga humi</name>
    <dbReference type="NCBI Taxonomy" id="2478468"/>
    <lineage>
        <taxon>Bacteria</taxon>
        <taxon>Pseudomonadati</taxon>
        <taxon>Pseudomonadota</taxon>
        <taxon>Betaproteobacteria</taxon>
        <taxon>Burkholderiales</taxon>
        <taxon>Alcaligenaceae</taxon>
        <taxon>Pigmentiphaga</taxon>
    </lineage>
</organism>
<evidence type="ECO:0000313" key="6">
    <source>
        <dbReference type="Proteomes" id="UP000277294"/>
    </source>
</evidence>
<keyword evidence="2 5" id="KW-0560">Oxidoreductase</keyword>
<proteinExistence type="predicted"/>
<dbReference type="Gene3D" id="3.40.50.970">
    <property type="match status" value="1"/>
</dbReference>
<dbReference type="Proteomes" id="UP000277294">
    <property type="component" value="Unassembled WGS sequence"/>
</dbReference>
<protein>
    <submittedName>
        <fullName evidence="5">Acetoin:2,6-dichlorophenolindophenol oxidoreductase subunit alpha</fullName>
        <ecNumber evidence="5">1.1.1.-</ecNumber>
    </submittedName>
</protein>
<dbReference type="Pfam" id="PF00676">
    <property type="entry name" value="E1_dh"/>
    <property type="match status" value="1"/>
</dbReference>
<evidence type="ECO:0000256" key="3">
    <source>
        <dbReference type="ARBA" id="ARBA00023052"/>
    </source>
</evidence>
<evidence type="ECO:0000256" key="2">
    <source>
        <dbReference type="ARBA" id="ARBA00023002"/>
    </source>
</evidence>
<name>A0A3P4B6Q5_9BURK</name>
<evidence type="ECO:0000259" key="4">
    <source>
        <dbReference type="Pfam" id="PF00676"/>
    </source>
</evidence>
<dbReference type="PANTHER" id="PTHR11516">
    <property type="entry name" value="PYRUVATE DEHYDROGENASE E1 COMPONENT, ALPHA SUBUNIT BACTERIAL AND ORGANELLAR"/>
    <property type="match status" value="1"/>
</dbReference>
<gene>
    <name evidence="5" type="primary">acoA_3</name>
    <name evidence="5" type="ORF">PIGHUM_03852</name>
</gene>
<reference evidence="5 6" key="1">
    <citation type="submission" date="2018-10" db="EMBL/GenBank/DDBJ databases">
        <authorList>
            <person name="Criscuolo A."/>
        </authorList>
    </citation>
    <scope>NUCLEOTIDE SEQUENCE [LARGE SCALE GENOMIC DNA]</scope>
    <source>
        <strain evidence="5">DnA1</strain>
    </source>
</reference>
<dbReference type="CDD" id="cd02000">
    <property type="entry name" value="TPP_E1_PDC_ADC_BCADC"/>
    <property type="match status" value="1"/>
</dbReference>
<dbReference type="GO" id="GO:0004739">
    <property type="term" value="F:pyruvate dehydrogenase (acetyl-transferring) activity"/>
    <property type="evidence" value="ECO:0007669"/>
    <property type="project" value="TreeGrafter"/>
</dbReference>
<dbReference type="InterPro" id="IPR001017">
    <property type="entry name" value="DH_E1"/>
</dbReference>
<dbReference type="SUPFAM" id="SSF52518">
    <property type="entry name" value="Thiamin diphosphate-binding fold (THDP-binding)"/>
    <property type="match status" value="1"/>
</dbReference>
<evidence type="ECO:0000256" key="1">
    <source>
        <dbReference type="ARBA" id="ARBA00001964"/>
    </source>
</evidence>
<dbReference type="GO" id="GO:0006086">
    <property type="term" value="P:pyruvate decarboxylation to acetyl-CoA"/>
    <property type="evidence" value="ECO:0007669"/>
    <property type="project" value="TreeGrafter"/>
</dbReference>
<dbReference type="InterPro" id="IPR050642">
    <property type="entry name" value="PDH_E1_Alpha_Subunit"/>
</dbReference>
<dbReference type="EC" id="1.1.1.-" evidence="5"/>
<dbReference type="PANTHER" id="PTHR11516:SF60">
    <property type="entry name" value="PYRUVATE DEHYDROGENASE E1 COMPONENT SUBUNIT ALPHA"/>
    <property type="match status" value="1"/>
</dbReference>
<dbReference type="EMBL" id="UWPJ01000029">
    <property type="protein sequence ID" value="VCU71762.1"/>
    <property type="molecule type" value="Genomic_DNA"/>
</dbReference>
<dbReference type="RefSeq" id="WP_124081348.1">
    <property type="nucleotide sequence ID" value="NZ_UWPJ01000029.1"/>
</dbReference>
<keyword evidence="6" id="KW-1185">Reference proteome</keyword>
<feature type="domain" description="Dehydrogenase E1 component" evidence="4">
    <location>
        <begin position="8"/>
        <end position="300"/>
    </location>
</feature>
<dbReference type="OrthoDB" id="9766715at2"/>
<evidence type="ECO:0000313" key="5">
    <source>
        <dbReference type="EMBL" id="VCU71762.1"/>
    </source>
</evidence>
<accession>A0A3P4B6Q5</accession>
<comment type="cofactor">
    <cofactor evidence="1">
        <name>thiamine diphosphate</name>
        <dbReference type="ChEBI" id="CHEBI:58937"/>
    </cofactor>
</comment>
<keyword evidence="3" id="KW-0786">Thiamine pyrophosphate</keyword>
<dbReference type="AlphaFoldDB" id="A0A3P4B6Q5"/>
<sequence length="312" mass="33753">MSERFLETMYRIRFMEEKITELRKQQVIQGSVHLCNGQEAIYAGALAGLQRGDRVFSTYRGHGWAVACGVPVTRIIAELMGRETGVCRGRGGSAYFSAADWGFYGENSIVGAGAPIACGSALASTLREDGAVTLTAFGDGAMNQGGIHEAMNFAAYLNLPVLFICENNTYAELTPLAETVRDPMLYKRAQSYGIPGERIDGNDAQAVADCVARHAEAARQGKGPALIEMTTQRLVGHYYGDMQGYRPKGELAQAKLDEPIARLRKELAGRGIEPARLDAIETAARREIDEAAEQALAAPPAATHDILEHLYA</sequence>